<organism evidence="5 6">
    <name type="scientific">Candidatus Fervidibacter japonicus</name>
    <dbReference type="NCBI Taxonomy" id="2035412"/>
    <lineage>
        <taxon>Bacteria</taxon>
        <taxon>Candidatus Fervidibacterota</taxon>
        <taxon>Candidatus Fervidibacter</taxon>
    </lineage>
</organism>
<name>A0A2H5XFB0_9BACT</name>
<dbReference type="EMBL" id="BEHT01000040">
    <property type="protein sequence ID" value="GBC99861.1"/>
    <property type="molecule type" value="Genomic_DNA"/>
</dbReference>
<dbReference type="SUPFAM" id="SSF51735">
    <property type="entry name" value="NAD(P)-binding Rossmann-fold domains"/>
    <property type="match status" value="1"/>
</dbReference>
<evidence type="ECO:0000313" key="5">
    <source>
        <dbReference type="EMBL" id="GBC99861.1"/>
    </source>
</evidence>
<dbReference type="SMART" id="SM00829">
    <property type="entry name" value="PKS_ER"/>
    <property type="match status" value="1"/>
</dbReference>
<evidence type="ECO:0000256" key="3">
    <source>
        <dbReference type="ARBA" id="ARBA00023002"/>
    </source>
</evidence>
<dbReference type="Gene3D" id="3.40.50.720">
    <property type="entry name" value="NAD(P)-binding Rossmann-like Domain"/>
    <property type="match status" value="1"/>
</dbReference>
<evidence type="ECO:0000259" key="4">
    <source>
        <dbReference type="SMART" id="SM00829"/>
    </source>
</evidence>
<keyword evidence="1" id="KW-0479">Metal-binding</keyword>
<dbReference type="InterPro" id="IPR020843">
    <property type="entry name" value="ER"/>
</dbReference>
<accession>A0A2H5XFB0</accession>
<dbReference type="GO" id="GO:0003939">
    <property type="term" value="F:L-iditol 2-dehydrogenase (NAD+) activity"/>
    <property type="evidence" value="ECO:0007669"/>
    <property type="project" value="UniProtKB-EC"/>
</dbReference>
<dbReference type="Pfam" id="PF00107">
    <property type="entry name" value="ADH_zinc_N"/>
    <property type="match status" value="1"/>
</dbReference>
<dbReference type="Pfam" id="PF08240">
    <property type="entry name" value="ADH_N"/>
    <property type="match status" value="1"/>
</dbReference>
<dbReference type="PANTHER" id="PTHR43401:SF2">
    <property type="entry name" value="L-THREONINE 3-DEHYDROGENASE"/>
    <property type="match status" value="1"/>
</dbReference>
<dbReference type="EC" id="1.1.1.14" evidence="5"/>
<dbReference type="InterPro" id="IPR050129">
    <property type="entry name" value="Zn_alcohol_dh"/>
</dbReference>
<dbReference type="SUPFAM" id="SSF50129">
    <property type="entry name" value="GroES-like"/>
    <property type="match status" value="1"/>
</dbReference>
<dbReference type="InterPro" id="IPR013149">
    <property type="entry name" value="ADH-like_C"/>
</dbReference>
<protein>
    <submittedName>
        <fullName evidence="5">Sorbitol dehydrogenase</fullName>
        <ecNumber evidence="5">1.1.1.14</ecNumber>
    </submittedName>
</protein>
<dbReference type="Gene3D" id="3.90.180.10">
    <property type="entry name" value="Medium-chain alcohol dehydrogenases, catalytic domain"/>
    <property type="match status" value="1"/>
</dbReference>
<evidence type="ECO:0000256" key="1">
    <source>
        <dbReference type="ARBA" id="ARBA00022723"/>
    </source>
</evidence>
<feature type="domain" description="Enoyl reductase (ER)" evidence="4">
    <location>
        <begin position="32"/>
        <end position="409"/>
    </location>
</feature>
<evidence type="ECO:0000256" key="2">
    <source>
        <dbReference type="ARBA" id="ARBA00022833"/>
    </source>
</evidence>
<evidence type="ECO:0000313" key="6">
    <source>
        <dbReference type="Proteomes" id="UP000236173"/>
    </source>
</evidence>
<keyword evidence="3 5" id="KW-0560">Oxidoreductase</keyword>
<dbReference type="InterPro" id="IPR013154">
    <property type="entry name" value="ADH-like_N"/>
</dbReference>
<gene>
    <name evidence="5" type="primary">gutB_3</name>
    <name evidence="5" type="ORF">HRbin17_02392</name>
</gene>
<dbReference type="InterPro" id="IPR011032">
    <property type="entry name" value="GroES-like_sf"/>
</dbReference>
<dbReference type="AlphaFoldDB" id="A0A2H5XFB0"/>
<dbReference type="Proteomes" id="UP000236173">
    <property type="component" value="Unassembled WGS sequence"/>
</dbReference>
<sequence length="411" mass="44613">MRGVQLRKSVWRYLTVRMLGRRLPTVCTSPLGLLALREMPPLRLPSPNWVRLRPRLSGICGSDLAVITAKSSLLLSPVTSVPFTFGHEIVADVVEVGAAVTRVQVGDRVVVEPALSCFVRELHPPCPQCAEGNYACCERLTDGVIGAGVQTGYCRDTGGGWGDELVAHEWQLFRVPAALRDEEAVLVEPFSCALHAVLRALAVAEAPKMALVVGCGTIGLLTIAALRAVERATGRTPLRLFAVAKYPHQQEWAQRLGADTVVPAGRGCYRALQNLTGARLFYPEQGKPTVLGGVDIVFDCVGSQSSLDDAVRWTRAQGVVVVVGMPAEPKVSWASLWFKELRVLGAYAYGVERWSGERVRTFDIALTLLRQGAVNLQGLVTHRFPLEQWQRAVQTALQAGHTGAVKVTLTP</sequence>
<reference evidence="6" key="1">
    <citation type="submission" date="2017-09" db="EMBL/GenBank/DDBJ databases">
        <title>Metaegenomics of thermophilic ammonia-oxidizing enrichment culture.</title>
        <authorList>
            <person name="Kato S."/>
            <person name="Suzuki K."/>
        </authorList>
    </citation>
    <scope>NUCLEOTIDE SEQUENCE [LARGE SCALE GENOMIC DNA]</scope>
</reference>
<dbReference type="GO" id="GO:0046872">
    <property type="term" value="F:metal ion binding"/>
    <property type="evidence" value="ECO:0007669"/>
    <property type="project" value="UniProtKB-KW"/>
</dbReference>
<comment type="caution">
    <text evidence="5">The sequence shown here is derived from an EMBL/GenBank/DDBJ whole genome shotgun (WGS) entry which is preliminary data.</text>
</comment>
<dbReference type="InterPro" id="IPR036291">
    <property type="entry name" value="NAD(P)-bd_dom_sf"/>
</dbReference>
<keyword evidence="2" id="KW-0862">Zinc</keyword>
<dbReference type="PANTHER" id="PTHR43401">
    <property type="entry name" value="L-THREONINE 3-DEHYDROGENASE"/>
    <property type="match status" value="1"/>
</dbReference>
<proteinExistence type="predicted"/>